<dbReference type="InterPro" id="IPR039420">
    <property type="entry name" value="WalR-like"/>
</dbReference>
<dbReference type="Proteomes" id="UP001597483">
    <property type="component" value="Unassembled WGS sequence"/>
</dbReference>
<dbReference type="SUPFAM" id="SSF52172">
    <property type="entry name" value="CheY-like"/>
    <property type="match status" value="1"/>
</dbReference>
<gene>
    <name evidence="8" type="ORF">ACFSVL_15800</name>
</gene>
<keyword evidence="4" id="KW-0804">Transcription</keyword>
<dbReference type="PROSITE" id="PS50043">
    <property type="entry name" value="HTH_LUXR_2"/>
    <property type="match status" value="1"/>
</dbReference>
<sequence length="218" mass="23468">MKLDLDTAKVLLIERQTLFREMLQEVLSIENDIQIIGDAADEESAFSAIAQSRPDVVLVSLRDLGGLSGIIDRLHTAHPGCPVIVLTVAEQPFPAADILAMGVNGCLATNTTRQELVIAIRSVIAREDWFVLSVPRESLAARGDHPGSLSASPANQLSRRELEVLEQVSAGLSNNQIAIRLSIAEGTVKRHLRNIFAKLGAVSRIDAVNKATLVLPVA</sequence>
<comment type="caution">
    <text evidence="8">The sequence shown here is derived from an EMBL/GenBank/DDBJ whole genome shotgun (WGS) entry which is preliminary data.</text>
</comment>
<dbReference type="InterPro" id="IPR000792">
    <property type="entry name" value="Tscrpt_reg_LuxR_C"/>
</dbReference>
<name>A0ABW5H6F3_9PSEU</name>
<feature type="domain" description="Response regulatory" evidence="7">
    <location>
        <begin position="9"/>
        <end position="124"/>
    </location>
</feature>
<evidence type="ECO:0000256" key="3">
    <source>
        <dbReference type="ARBA" id="ARBA00023125"/>
    </source>
</evidence>
<dbReference type="PRINTS" id="PR00038">
    <property type="entry name" value="HTHLUXR"/>
</dbReference>
<evidence type="ECO:0000256" key="4">
    <source>
        <dbReference type="ARBA" id="ARBA00023163"/>
    </source>
</evidence>
<dbReference type="PROSITE" id="PS00622">
    <property type="entry name" value="HTH_LUXR_1"/>
    <property type="match status" value="1"/>
</dbReference>
<proteinExistence type="predicted"/>
<dbReference type="PANTHER" id="PTHR43214:SF24">
    <property type="entry name" value="TRANSCRIPTIONAL REGULATORY PROTEIN NARL-RELATED"/>
    <property type="match status" value="1"/>
</dbReference>
<dbReference type="InterPro" id="IPR058245">
    <property type="entry name" value="NreC/VraR/RcsB-like_REC"/>
</dbReference>
<dbReference type="Gene3D" id="3.40.50.2300">
    <property type="match status" value="1"/>
</dbReference>
<dbReference type="PANTHER" id="PTHR43214">
    <property type="entry name" value="TWO-COMPONENT RESPONSE REGULATOR"/>
    <property type="match status" value="1"/>
</dbReference>
<protein>
    <submittedName>
        <fullName evidence="8">LuxR C-terminal-related transcriptional regulator</fullName>
    </submittedName>
</protein>
<dbReference type="InterPro" id="IPR016032">
    <property type="entry name" value="Sig_transdc_resp-reg_C-effctor"/>
</dbReference>
<dbReference type="InterPro" id="IPR001789">
    <property type="entry name" value="Sig_transdc_resp-reg_receiver"/>
</dbReference>
<dbReference type="RefSeq" id="WP_378304770.1">
    <property type="nucleotide sequence ID" value="NZ_JBHUKS010000011.1"/>
</dbReference>
<dbReference type="EMBL" id="JBHUKS010000011">
    <property type="protein sequence ID" value="MFD2468853.1"/>
    <property type="molecule type" value="Genomic_DNA"/>
</dbReference>
<keyword evidence="3" id="KW-0238">DNA-binding</keyword>
<evidence type="ECO:0000256" key="2">
    <source>
        <dbReference type="ARBA" id="ARBA00023015"/>
    </source>
</evidence>
<feature type="domain" description="HTH luxR-type" evidence="6">
    <location>
        <begin position="150"/>
        <end position="215"/>
    </location>
</feature>
<evidence type="ECO:0000256" key="5">
    <source>
        <dbReference type="PROSITE-ProRule" id="PRU00169"/>
    </source>
</evidence>
<dbReference type="Pfam" id="PF00072">
    <property type="entry name" value="Response_reg"/>
    <property type="match status" value="1"/>
</dbReference>
<dbReference type="CDD" id="cd06170">
    <property type="entry name" value="LuxR_C_like"/>
    <property type="match status" value="1"/>
</dbReference>
<keyword evidence="9" id="KW-1185">Reference proteome</keyword>
<dbReference type="InterPro" id="IPR011006">
    <property type="entry name" value="CheY-like_superfamily"/>
</dbReference>
<dbReference type="SMART" id="SM00448">
    <property type="entry name" value="REC"/>
    <property type="match status" value="1"/>
</dbReference>
<evidence type="ECO:0000313" key="8">
    <source>
        <dbReference type="EMBL" id="MFD2468853.1"/>
    </source>
</evidence>
<reference evidence="9" key="1">
    <citation type="journal article" date="2019" name="Int. J. Syst. Evol. Microbiol.">
        <title>The Global Catalogue of Microorganisms (GCM) 10K type strain sequencing project: providing services to taxonomists for standard genome sequencing and annotation.</title>
        <authorList>
            <consortium name="The Broad Institute Genomics Platform"/>
            <consortium name="The Broad Institute Genome Sequencing Center for Infectious Disease"/>
            <person name="Wu L."/>
            <person name="Ma J."/>
        </authorList>
    </citation>
    <scope>NUCLEOTIDE SEQUENCE [LARGE SCALE GENOMIC DNA]</scope>
    <source>
        <strain evidence="9">CGMCC 4.7641</strain>
    </source>
</reference>
<dbReference type="PROSITE" id="PS50110">
    <property type="entry name" value="RESPONSE_REGULATORY"/>
    <property type="match status" value="1"/>
</dbReference>
<accession>A0ABW5H6F3</accession>
<evidence type="ECO:0000256" key="1">
    <source>
        <dbReference type="ARBA" id="ARBA00022553"/>
    </source>
</evidence>
<dbReference type="Pfam" id="PF00196">
    <property type="entry name" value="GerE"/>
    <property type="match status" value="1"/>
</dbReference>
<dbReference type="SMART" id="SM00421">
    <property type="entry name" value="HTH_LUXR"/>
    <property type="match status" value="1"/>
</dbReference>
<organism evidence="8 9">
    <name type="scientific">Amycolatopsis silviterrae</name>
    <dbReference type="NCBI Taxonomy" id="1656914"/>
    <lineage>
        <taxon>Bacteria</taxon>
        <taxon>Bacillati</taxon>
        <taxon>Actinomycetota</taxon>
        <taxon>Actinomycetes</taxon>
        <taxon>Pseudonocardiales</taxon>
        <taxon>Pseudonocardiaceae</taxon>
        <taxon>Amycolatopsis</taxon>
    </lineage>
</organism>
<dbReference type="SUPFAM" id="SSF46894">
    <property type="entry name" value="C-terminal effector domain of the bipartite response regulators"/>
    <property type="match status" value="1"/>
</dbReference>
<evidence type="ECO:0000259" key="7">
    <source>
        <dbReference type="PROSITE" id="PS50110"/>
    </source>
</evidence>
<dbReference type="CDD" id="cd17535">
    <property type="entry name" value="REC_NarL-like"/>
    <property type="match status" value="1"/>
</dbReference>
<keyword evidence="1" id="KW-0597">Phosphoprotein</keyword>
<evidence type="ECO:0000313" key="9">
    <source>
        <dbReference type="Proteomes" id="UP001597483"/>
    </source>
</evidence>
<evidence type="ECO:0000259" key="6">
    <source>
        <dbReference type="PROSITE" id="PS50043"/>
    </source>
</evidence>
<keyword evidence="2" id="KW-0805">Transcription regulation</keyword>
<comment type="caution">
    <text evidence="5">Lacks conserved residue(s) required for the propagation of feature annotation.</text>
</comment>